<evidence type="ECO:0000256" key="4">
    <source>
        <dbReference type="SAM" id="SignalP"/>
    </source>
</evidence>
<protein>
    <submittedName>
        <fullName evidence="5">Concanavalin A-like lectin/glucanase domain-containing protein</fullName>
    </submittedName>
</protein>
<feature type="region of interest" description="Disordered" evidence="3">
    <location>
        <begin position="277"/>
        <end position="309"/>
    </location>
</feature>
<dbReference type="GO" id="GO:0008810">
    <property type="term" value="F:cellulase activity"/>
    <property type="evidence" value="ECO:0007669"/>
    <property type="project" value="InterPro"/>
</dbReference>
<proteinExistence type="inferred from homology"/>
<dbReference type="GO" id="GO:0000272">
    <property type="term" value="P:polysaccharide catabolic process"/>
    <property type="evidence" value="ECO:0007669"/>
    <property type="project" value="UniProtKB-KW"/>
</dbReference>
<evidence type="ECO:0000313" key="6">
    <source>
        <dbReference type="Proteomes" id="UP000070501"/>
    </source>
</evidence>
<dbReference type="Gene3D" id="2.60.120.180">
    <property type="match status" value="1"/>
</dbReference>
<name>A0A136IU58_9PEZI</name>
<keyword evidence="5" id="KW-0430">Lectin</keyword>
<evidence type="ECO:0000256" key="1">
    <source>
        <dbReference type="ARBA" id="ARBA00005519"/>
    </source>
</evidence>
<keyword evidence="2" id="KW-0326">Glycosidase</keyword>
<comment type="similarity">
    <text evidence="1 2">Belongs to the glycosyl hydrolase 12 (cellulase H) family.</text>
</comment>
<dbReference type="Pfam" id="PF01670">
    <property type="entry name" value="Glyco_hydro_12"/>
    <property type="match status" value="1"/>
</dbReference>
<dbReference type="GO" id="GO:0030246">
    <property type="term" value="F:carbohydrate binding"/>
    <property type="evidence" value="ECO:0007669"/>
    <property type="project" value="UniProtKB-KW"/>
</dbReference>
<dbReference type="InterPro" id="IPR013320">
    <property type="entry name" value="ConA-like_dom_sf"/>
</dbReference>
<dbReference type="OrthoDB" id="89349at2759"/>
<dbReference type="SUPFAM" id="SSF49899">
    <property type="entry name" value="Concanavalin A-like lectins/glucanases"/>
    <property type="match status" value="1"/>
</dbReference>
<dbReference type="InterPro" id="IPR002594">
    <property type="entry name" value="GH12"/>
</dbReference>
<reference evidence="6" key="1">
    <citation type="submission" date="2016-02" db="EMBL/GenBank/DDBJ databases">
        <title>Draft genome sequence of Microdochium bolleyi, a fungal endophyte of beachgrass.</title>
        <authorList>
            <consortium name="DOE Joint Genome Institute"/>
            <person name="David A.S."/>
            <person name="May G."/>
            <person name="Haridas S."/>
            <person name="Lim J."/>
            <person name="Wang M."/>
            <person name="Labutti K."/>
            <person name="Lipzen A."/>
            <person name="Barry K."/>
            <person name="Grigoriev I.V."/>
        </authorList>
    </citation>
    <scope>NUCLEOTIDE SEQUENCE [LARGE SCALE GENOMIC DNA]</scope>
    <source>
        <strain evidence="6">J235TASD1</strain>
    </source>
</reference>
<keyword evidence="2" id="KW-0119">Carbohydrate metabolism</keyword>
<dbReference type="PANTHER" id="PTHR34002">
    <property type="entry name" value="BLR1656 PROTEIN"/>
    <property type="match status" value="1"/>
</dbReference>
<keyword evidence="2" id="KW-0624">Polysaccharide degradation</keyword>
<dbReference type="EMBL" id="KQ964259">
    <property type="protein sequence ID" value="KXJ88329.1"/>
    <property type="molecule type" value="Genomic_DNA"/>
</dbReference>
<dbReference type="PANTHER" id="PTHR34002:SF11">
    <property type="entry name" value="CONCANAVALIN A-LIKE LECTIN_GLUCANASE"/>
    <property type="match status" value="1"/>
</dbReference>
<feature type="signal peptide" evidence="4">
    <location>
        <begin position="1"/>
        <end position="22"/>
    </location>
</feature>
<dbReference type="InParanoid" id="A0A136IU58"/>
<dbReference type="STRING" id="196109.A0A136IU58"/>
<sequence length="340" mass="35541">MTGSRGRLVAACLIGSAALVSAAKVCDFECTTHASLNAPTLDNEFCANAWAPEPTGFQCLAVAKDGASFQADWHWTGGAPFAVHSFPHVNLRSARLPVKLDDIKTADMAVEWGMGPNATFPKGDTLGADEAALVATKAMATIAYDLWIDEDPDVASSASKAAYEIMIWLGKYGDAQPIASSYPSVPSGTLEVDGQGFTLYVGKNAVGQTVCSWVLDKGATKFKMDIVPLITELTKKKLIPAKAYLGGIHFGVEAFYASETIAFVAKDYTAVINDKNSTTTSSTASSTGTQTSKPTVVWSPVPTGPNGAPSAASPGVHSLSILHLCGSLILGWVAISAFSL</sequence>
<accession>A0A136IU58</accession>
<evidence type="ECO:0000256" key="3">
    <source>
        <dbReference type="SAM" id="MobiDB-lite"/>
    </source>
</evidence>
<keyword evidence="2" id="KW-0378">Hydrolase</keyword>
<feature type="compositionally biased region" description="Low complexity" evidence="3">
    <location>
        <begin position="277"/>
        <end position="292"/>
    </location>
</feature>
<keyword evidence="6" id="KW-1185">Reference proteome</keyword>
<keyword evidence="4" id="KW-0732">Signal</keyword>
<feature type="chain" id="PRO_5007293139" evidence="4">
    <location>
        <begin position="23"/>
        <end position="340"/>
    </location>
</feature>
<dbReference type="InterPro" id="IPR013319">
    <property type="entry name" value="GH11/12"/>
</dbReference>
<organism evidence="5 6">
    <name type="scientific">Microdochium bolleyi</name>
    <dbReference type="NCBI Taxonomy" id="196109"/>
    <lineage>
        <taxon>Eukaryota</taxon>
        <taxon>Fungi</taxon>
        <taxon>Dikarya</taxon>
        <taxon>Ascomycota</taxon>
        <taxon>Pezizomycotina</taxon>
        <taxon>Sordariomycetes</taxon>
        <taxon>Xylariomycetidae</taxon>
        <taxon>Xylariales</taxon>
        <taxon>Microdochiaceae</taxon>
        <taxon>Microdochium</taxon>
    </lineage>
</organism>
<evidence type="ECO:0000256" key="2">
    <source>
        <dbReference type="RuleBase" id="RU361163"/>
    </source>
</evidence>
<gene>
    <name evidence="5" type="ORF">Micbo1qcDRAFT_197538</name>
</gene>
<evidence type="ECO:0000313" key="5">
    <source>
        <dbReference type="EMBL" id="KXJ88329.1"/>
    </source>
</evidence>
<dbReference type="Proteomes" id="UP000070501">
    <property type="component" value="Unassembled WGS sequence"/>
</dbReference>
<dbReference type="AlphaFoldDB" id="A0A136IU58"/>